<reference evidence="1 2" key="1">
    <citation type="submission" date="2020-10" db="EMBL/GenBank/DDBJ databases">
        <title>The Coptis chinensis genome and diversification of protoberbering-type alkaloids.</title>
        <authorList>
            <person name="Wang B."/>
            <person name="Shu S."/>
            <person name="Song C."/>
            <person name="Liu Y."/>
        </authorList>
    </citation>
    <scope>NUCLEOTIDE SEQUENCE [LARGE SCALE GENOMIC DNA]</scope>
    <source>
        <strain evidence="1">HL-2020</strain>
        <tissue evidence="1">Leaf</tissue>
    </source>
</reference>
<organism evidence="1 2">
    <name type="scientific">Coptis chinensis</name>
    <dbReference type="NCBI Taxonomy" id="261450"/>
    <lineage>
        <taxon>Eukaryota</taxon>
        <taxon>Viridiplantae</taxon>
        <taxon>Streptophyta</taxon>
        <taxon>Embryophyta</taxon>
        <taxon>Tracheophyta</taxon>
        <taxon>Spermatophyta</taxon>
        <taxon>Magnoliopsida</taxon>
        <taxon>Ranunculales</taxon>
        <taxon>Ranunculaceae</taxon>
        <taxon>Coptidoideae</taxon>
        <taxon>Coptis</taxon>
    </lineage>
</organism>
<dbReference type="EMBL" id="JADFTS010000007">
    <property type="protein sequence ID" value="KAF9598741.1"/>
    <property type="molecule type" value="Genomic_DNA"/>
</dbReference>
<dbReference type="Proteomes" id="UP000631114">
    <property type="component" value="Unassembled WGS sequence"/>
</dbReference>
<evidence type="ECO:0000313" key="2">
    <source>
        <dbReference type="Proteomes" id="UP000631114"/>
    </source>
</evidence>
<name>A0A835HFC2_9MAGN</name>
<dbReference type="AlphaFoldDB" id="A0A835HFC2"/>
<proteinExistence type="predicted"/>
<comment type="caution">
    <text evidence="1">The sequence shown here is derived from an EMBL/GenBank/DDBJ whole genome shotgun (WGS) entry which is preliminary data.</text>
</comment>
<keyword evidence="2" id="KW-1185">Reference proteome</keyword>
<gene>
    <name evidence="1" type="ORF">IFM89_031409</name>
</gene>
<dbReference type="Gene3D" id="3.90.1280.20">
    <property type="match status" value="1"/>
</dbReference>
<dbReference type="InterPro" id="IPR046342">
    <property type="entry name" value="CBS_dom_sf"/>
</dbReference>
<dbReference type="OrthoDB" id="418595at2759"/>
<dbReference type="SUPFAM" id="SSF54631">
    <property type="entry name" value="CBS-domain pair"/>
    <property type="match status" value="1"/>
</dbReference>
<protein>
    <submittedName>
        <fullName evidence="1">Uncharacterized protein</fullName>
    </submittedName>
</protein>
<feature type="non-terminal residue" evidence="1">
    <location>
        <position position="161"/>
    </location>
</feature>
<sequence length="161" mass="18468">AIETGFISGRLVSWRSYQPGTVMAVDMSYHLGWIDESIVKQTYNILEQAKLPTTPPKIMNIFSPSNYMIRHGFRKTDWAAYMLAKYTNAADDAFLSFNAWWRRILLEDIATRVIAEGLRPEQTIVSKIMTRNPVFVGLDSLVIEALQKMVQGWWNFCLSDA</sequence>
<accession>A0A835HFC2</accession>
<evidence type="ECO:0000313" key="1">
    <source>
        <dbReference type="EMBL" id="KAF9598741.1"/>
    </source>
</evidence>